<evidence type="ECO:0000256" key="1">
    <source>
        <dbReference type="SAM" id="MobiDB-lite"/>
    </source>
</evidence>
<feature type="compositionally biased region" description="Low complexity" evidence="1">
    <location>
        <begin position="232"/>
        <end position="250"/>
    </location>
</feature>
<feature type="compositionally biased region" description="Basic and acidic residues" evidence="1">
    <location>
        <begin position="302"/>
        <end position="316"/>
    </location>
</feature>
<gene>
    <name evidence="2" type="ORF">DIABBA_LOCUS293</name>
</gene>
<feature type="compositionally biased region" description="Basic and acidic residues" evidence="1">
    <location>
        <begin position="179"/>
        <end position="201"/>
    </location>
</feature>
<sequence length="377" mass="42951">MLNDKFSKKLVSKCIYILILKNTKTELLDTFMAEGGWTLIQTWLQDAVHTSNRHLVKEIIGLLLITPVDVERLKTNILPKLIKSLSRRDDLEDVAELSTELVKHWLVIVKGSSSNAQGQPQPEKMDLSEADSTNTNLKDESSDRISPNTFYKKDGQTGKASPKKEGSDDSSKEEEDVEMKDVSKEKSKSKEEKVDKEDKVKSSSRSSRSTSSKDKDKGRDKDRYRDKDKSKSSSSSSKSSSSKSKSSSSSSRDKDRKDKDREREKDKSRQRDKSRDKDKDKRDKEKDKQRSNGAIKSNSSSSKEKKEEKKDKDKSEPNVFNLVKTPSIDKLGRIPKNQIASLSILNLKTLLTPMKLKRRPSLLVLKRMQLPKRDQKQ</sequence>
<protein>
    <recommendedName>
        <fullName evidence="4">TFIIS N-terminal domain-containing protein</fullName>
    </recommendedName>
</protein>
<name>A0A9N9X642_DIABA</name>
<dbReference type="OrthoDB" id="2138378at2759"/>
<dbReference type="EMBL" id="OU898276">
    <property type="protein sequence ID" value="CAG9826151.1"/>
    <property type="molecule type" value="Genomic_DNA"/>
</dbReference>
<reference evidence="2" key="1">
    <citation type="submission" date="2022-01" db="EMBL/GenBank/DDBJ databases">
        <authorList>
            <person name="King R."/>
        </authorList>
    </citation>
    <scope>NUCLEOTIDE SEQUENCE</scope>
</reference>
<dbReference type="Gene3D" id="1.20.930.10">
    <property type="entry name" value="Conserved domain common to transcription factors TFIIS, elongin A, CRSP70"/>
    <property type="match status" value="1"/>
</dbReference>
<evidence type="ECO:0008006" key="4">
    <source>
        <dbReference type="Google" id="ProtNLM"/>
    </source>
</evidence>
<proteinExistence type="predicted"/>
<dbReference type="GO" id="GO:0008157">
    <property type="term" value="F:protein phosphatase 1 binding"/>
    <property type="evidence" value="ECO:0007669"/>
    <property type="project" value="TreeGrafter"/>
</dbReference>
<dbReference type="AlphaFoldDB" id="A0A9N9X642"/>
<evidence type="ECO:0000313" key="3">
    <source>
        <dbReference type="Proteomes" id="UP001153709"/>
    </source>
</evidence>
<feature type="compositionally biased region" description="Basic and acidic residues" evidence="1">
    <location>
        <begin position="251"/>
        <end position="290"/>
    </location>
</feature>
<dbReference type="GO" id="GO:0000785">
    <property type="term" value="C:chromatin"/>
    <property type="evidence" value="ECO:0007669"/>
    <property type="project" value="TreeGrafter"/>
</dbReference>
<feature type="compositionally biased region" description="Basic and acidic residues" evidence="1">
    <location>
        <begin position="151"/>
        <end position="170"/>
    </location>
</feature>
<evidence type="ECO:0000313" key="2">
    <source>
        <dbReference type="EMBL" id="CAG9826151.1"/>
    </source>
</evidence>
<dbReference type="PANTHER" id="PTHR46557">
    <property type="entry name" value="SERINE/THREONINE-PROTEIN PHOSPHATASE 1 REGULATORY SUBUNIT 10-RELATED"/>
    <property type="match status" value="1"/>
</dbReference>
<dbReference type="SUPFAM" id="SSF47676">
    <property type="entry name" value="Conserved domain common to transcription factors TFIIS, elongin A, CRSP70"/>
    <property type="match status" value="1"/>
</dbReference>
<keyword evidence="3" id="KW-1185">Reference proteome</keyword>
<feature type="region of interest" description="Disordered" evidence="1">
    <location>
        <begin position="113"/>
        <end position="337"/>
    </location>
</feature>
<dbReference type="InterPro" id="IPR035441">
    <property type="entry name" value="TFIIS/LEDGF_dom_sf"/>
</dbReference>
<dbReference type="PANTHER" id="PTHR46557:SF1">
    <property type="entry name" value="SERINE_THREONINE-PROTEIN PHOSPHATASE 1 REGULATORY SUBUNIT 10"/>
    <property type="match status" value="1"/>
</dbReference>
<organism evidence="2 3">
    <name type="scientific">Diabrotica balteata</name>
    <name type="common">Banded cucumber beetle</name>
    <dbReference type="NCBI Taxonomy" id="107213"/>
    <lineage>
        <taxon>Eukaryota</taxon>
        <taxon>Metazoa</taxon>
        <taxon>Ecdysozoa</taxon>
        <taxon>Arthropoda</taxon>
        <taxon>Hexapoda</taxon>
        <taxon>Insecta</taxon>
        <taxon>Pterygota</taxon>
        <taxon>Neoptera</taxon>
        <taxon>Endopterygota</taxon>
        <taxon>Coleoptera</taxon>
        <taxon>Polyphaga</taxon>
        <taxon>Cucujiformia</taxon>
        <taxon>Chrysomeloidea</taxon>
        <taxon>Chrysomelidae</taxon>
        <taxon>Galerucinae</taxon>
        <taxon>Diabroticina</taxon>
        <taxon>Diabroticites</taxon>
        <taxon>Diabrotica</taxon>
    </lineage>
</organism>
<dbReference type="Proteomes" id="UP001153709">
    <property type="component" value="Chromosome 1"/>
</dbReference>
<dbReference type="GO" id="GO:0072357">
    <property type="term" value="C:PTW/PP1 phosphatase complex"/>
    <property type="evidence" value="ECO:0007669"/>
    <property type="project" value="TreeGrafter"/>
</dbReference>
<feature type="compositionally biased region" description="Basic and acidic residues" evidence="1">
    <location>
        <begin position="211"/>
        <end position="231"/>
    </location>
</feature>
<accession>A0A9N9X642</accession>